<dbReference type="OrthoDB" id="2020758at2759"/>
<proteinExistence type="predicted"/>
<organism evidence="2">
    <name type="scientific">Cyprinus carpio</name>
    <name type="common">Common carp</name>
    <dbReference type="NCBI Taxonomy" id="7962"/>
    <lineage>
        <taxon>Eukaryota</taxon>
        <taxon>Metazoa</taxon>
        <taxon>Chordata</taxon>
        <taxon>Craniata</taxon>
        <taxon>Vertebrata</taxon>
        <taxon>Euteleostomi</taxon>
        <taxon>Actinopterygii</taxon>
        <taxon>Neopterygii</taxon>
        <taxon>Teleostei</taxon>
        <taxon>Ostariophysi</taxon>
        <taxon>Cypriniformes</taxon>
        <taxon>Cyprinidae</taxon>
        <taxon>Cyprininae</taxon>
        <taxon>Cyprinus</taxon>
    </lineage>
</organism>
<dbReference type="GeneID" id="122139896"/>
<dbReference type="AlphaFoldDB" id="A0A9Q9X6J6"/>
<evidence type="ECO:0000313" key="2">
    <source>
        <dbReference type="RefSeq" id="XP_042596177.1"/>
    </source>
</evidence>
<dbReference type="Proteomes" id="UP001155660">
    <property type="component" value="Chromosome B15"/>
</dbReference>
<sequence>MGKKKGKDRSPRADSSTETAGVSCAHIRKGTEHNLLKKAGLNEQWSSCQDCEPDKPVEQQISEDEPDRESLAVDFIYLFIYFLICVDVPETNFTVPCCIVFVTLY</sequence>
<gene>
    <name evidence="2" type="primary">LOC122139896</name>
</gene>
<accession>A0A9Q9X6J6</accession>
<feature type="region of interest" description="Disordered" evidence="1">
    <location>
        <begin position="1"/>
        <end position="22"/>
    </location>
</feature>
<name>A0A9Q9X6J6_CYPCA</name>
<reference evidence="2" key="1">
    <citation type="submission" date="2025-08" db="UniProtKB">
        <authorList>
            <consortium name="RefSeq"/>
        </authorList>
    </citation>
    <scope>IDENTIFICATION</scope>
    <source>
        <tissue evidence="2">Muscle</tissue>
    </source>
</reference>
<protein>
    <submittedName>
        <fullName evidence="2">Ubiquitin carboxyl-terminal hydrolase 16-like</fullName>
    </submittedName>
</protein>
<dbReference type="KEGG" id="ccar:122139896"/>
<dbReference type="RefSeq" id="XP_042596177.1">
    <property type="nucleotide sequence ID" value="XM_042740243.1"/>
</dbReference>
<evidence type="ECO:0000256" key="1">
    <source>
        <dbReference type="SAM" id="MobiDB-lite"/>
    </source>
</evidence>